<dbReference type="Proteomes" id="UP001565447">
    <property type="component" value="Unassembled WGS sequence"/>
</dbReference>
<organism evidence="1 2">
    <name type="scientific">Streptomyces albogriseolus</name>
    <dbReference type="NCBI Taxonomy" id="1887"/>
    <lineage>
        <taxon>Bacteria</taxon>
        <taxon>Bacillati</taxon>
        <taxon>Actinomycetota</taxon>
        <taxon>Actinomycetes</taxon>
        <taxon>Kitasatosporales</taxon>
        <taxon>Streptomycetaceae</taxon>
        <taxon>Streptomyces</taxon>
        <taxon>Streptomyces albogriseolus group</taxon>
    </lineage>
</organism>
<dbReference type="EMBL" id="JBGCBD010000002">
    <property type="protein sequence ID" value="MEY9815497.1"/>
    <property type="molecule type" value="Genomic_DNA"/>
</dbReference>
<evidence type="ECO:0000313" key="1">
    <source>
        <dbReference type="EMBL" id="MEY9815497.1"/>
    </source>
</evidence>
<reference evidence="1" key="1">
    <citation type="submission" date="2024-07" db="EMBL/GenBank/DDBJ databases">
        <title>Genome sequencing of plant associated microbes to promote plant fitness in Sorghum bicolor and Oryza sativa.</title>
        <authorList>
            <person name="Coleman-Derr D."/>
        </authorList>
    </citation>
    <scope>NUCLEOTIDE SEQUENCE</scope>
    <source>
        <strain evidence="1">SAI-173</strain>
    </source>
</reference>
<keyword evidence="2" id="KW-1185">Reference proteome</keyword>
<comment type="caution">
    <text evidence="1">The sequence shown here is derived from an EMBL/GenBank/DDBJ whole genome shotgun (WGS) entry which is preliminary data.</text>
</comment>
<accession>A0ACC6UVC5</accession>
<protein>
    <submittedName>
        <fullName evidence="1">Uncharacterized protein</fullName>
    </submittedName>
</protein>
<proteinExistence type="predicted"/>
<gene>
    <name evidence="1" type="ORF">RKD21_005754</name>
</gene>
<name>A0ACC6UVC5_STRAO</name>
<sequence length="379" mass="41880">MDGAADARKGKAYKQINSYDHRVGIPDLAQGSVESVPNAEPEVRVLVCPAYGSKESRRHWHDTLEKEILFTEETLAGLLEPRQLEQLVRLHPAGAARFWGATATHDKAMAKVRTGDVALFTGKSKLLAVGEVGAVFANRAFADALWPPAPEGKSWRTVYSLRDFVPADLPYPVLAELIGYSRTYGFPGQLVLEGIRAQAVIERLGITTRTVLEQLGVEEPPSLEPDAVTQLVELERQHTATVSFERATATTLYRREEQPLVIEFCSTLGVPAGRFRSSAGLCDIYLEGPDGVEVIEAKSRTGHAYVREALSQLLDYAPHSPLPVDRLAVLVPGPLDERELSLLHRYGVDCIHRISPGAFHRTPAPDHARRRMRELWTAD</sequence>
<evidence type="ECO:0000313" key="2">
    <source>
        <dbReference type="Proteomes" id="UP001565447"/>
    </source>
</evidence>